<evidence type="ECO:0000313" key="2">
    <source>
        <dbReference type="Proteomes" id="UP001597045"/>
    </source>
</evidence>
<comment type="caution">
    <text evidence="1">The sequence shown here is derived from an EMBL/GenBank/DDBJ whole genome shotgun (WGS) entry which is preliminary data.</text>
</comment>
<gene>
    <name evidence="1" type="ORF">ACFQ1S_05605</name>
</gene>
<dbReference type="EMBL" id="JBHTIS010000207">
    <property type="protein sequence ID" value="MFD1045102.1"/>
    <property type="molecule type" value="Genomic_DNA"/>
</dbReference>
<keyword evidence="2" id="KW-1185">Reference proteome</keyword>
<organism evidence="1 2">
    <name type="scientific">Kibdelosporangium lantanae</name>
    <dbReference type="NCBI Taxonomy" id="1497396"/>
    <lineage>
        <taxon>Bacteria</taxon>
        <taxon>Bacillati</taxon>
        <taxon>Actinomycetota</taxon>
        <taxon>Actinomycetes</taxon>
        <taxon>Pseudonocardiales</taxon>
        <taxon>Pseudonocardiaceae</taxon>
        <taxon>Kibdelosporangium</taxon>
    </lineage>
</organism>
<proteinExistence type="predicted"/>
<accession>A0ABW3M484</accession>
<reference evidence="2" key="1">
    <citation type="journal article" date="2019" name="Int. J. Syst. Evol. Microbiol.">
        <title>The Global Catalogue of Microorganisms (GCM) 10K type strain sequencing project: providing services to taxonomists for standard genome sequencing and annotation.</title>
        <authorList>
            <consortium name="The Broad Institute Genomics Platform"/>
            <consortium name="The Broad Institute Genome Sequencing Center for Infectious Disease"/>
            <person name="Wu L."/>
            <person name="Ma J."/>
        </authorList>
    </citation>
    <scope>NUCLEOTIDE SEQUENCE [LARGE SCALE GENOMIC DNA]</scope>
    <source>
        <strain evidence="2">JCM 31486</strain>
    </source>
</reference>
<evidence type="ECO:0000313" key="1">
    <source>
        <dbReference type="EMBL" id="MFD1045102.1"/>
    </source>
</evidence>
<protein>
    <submittedName>
        <fullName evidence="1">Uncharacterized protein</fullName>
    </submittedName>
</protein>
<dbReference type="Proteomes" id="UP001597045">
    <property type="component" value="Unassembled WGS sequence"/>
</dbReference>
<sequence length="60" mass="6448">MNSCPRFLADQANSDLACSLYLRGRKDTKSGARMAEIPIVEAQADRAVANMMAFLAKATG</sequence>
<name>A0ABW3M484_9PSEU</name>